<feature type="chain" id="PRO_5028806283" evidence="5">
    <location>
        <begin position="17"/>
        <end position="320"/>
    </location>
</feature>
<evidence type="ECO:0000313" key="7">
    <source>
        <dbReference type="RefSeq" id="XP_025834234.1"/>
    </source>
</evidence>
<keyword evidence="2" id="KW-0328">Glycosyltransferase</keyword>
<keyword evidence="4" id="KW-0472">Membrane</keyword>
<comment type="similarity">
    <text evidence="1">Belongs to the UDP-glycosyltransferase family.</text>
</comment>
<dbReference type="Gene3D" id="3.40.50.2000">
    <property type="entry name" value="Glycogen Phosphorylase B"/>
    <property type="match status" value="1"/>
</dbReference>
<accession>A0A7F5RE24</accession>
<gene>
    <name evidence="7" type="primary">LOC112905646</name>
</gene>
<dbReference type="GO" id="GO:0008194">
    <property type="term" value="F:UDP-glycosyltransferase activity"/>
    <property type="evidence" value="ECO:0007669"/>
    <property type="project" value="InterPro"/>
</dbReference>
<name>A0A7F5RE24_AGRPL</name>
<protein>
    <submittedName>
        <fullName evidence="7">Uncharacterized protein LOC112905646</fullName>
    </submittedName>
</protein>
<organism evidence="6 7">
    <name type="scientific">Agrilus planipennis</name>
    <name type="common">Emerald ash borer</name>
    <name type="synonym">Agrilus marcopoli</name>
    <dbReference type="NCBI Taxonomy" id="224129"/>
    <lineage>
        <taxon>Eukaryota</taxon>
        <taxon>Metazoa</taxon>
        <taxon>Ecdysozoa</taxon>
        <taxon>Arthropoda</taxon>
        <taxon>Hexapoda</taxon>
        <taxon>Insecta</taxon>
        <taxon>Pterygota</taxon>
        <taxon>Neoptera</taxon>
        <taxon>Endopterygota</taxon>
        <taxon>Coleoptera</taxon>
        <taxon>Polyphaga</taxon>
        <taxon>Elateriformia</taxon>
        <taxon>Buprestoidea</taxon>
        <taxon>Buprestidae</taxon>
        <taxon>Agrilinae</taxon>
        <taxon>Agrilus</taxon>
    </lineage>
</organism>
<evidence type="ECO:0000256" key="3">
    <source>
        <dbReference type="ARBA" id="ARBA00022679"/>
    </source>
</evidence>
<dbReference type="AlphaFoldDB" id="A0A7F5RE24"/>
<evidence type="ECO:0000256" key="5">
    <source>
        <dbReference type="SAM" id="SignalP"/>
    </source>
</evidence>
<dbReference type="Pfam" id="PF00201">
    <property type="entry name" value="UDPGT"/>
    <property type="match status" value="1"/>
</dbReference>
<dbReference type="InParanoid" id="A0A7F5RE24"/>
<dbReference type="OrthoDB" id="5835829at2759"/>
<evidence type="ECO:0000256" key="4">
    <source>
        <dbReference type="SAM" id="Phobius"/>
    </source>
</evidence>
<feature type="signal peptide" evidence="5">
    <location>
        <begin position="1"/>
        <end position="16"/>
    </location>
</feature>
<dbReference type="SUPFAM" id="SSF53756">
    <property type="entry name" value="UDP-Glycosyltransferase/glycogen phosphorylase"/>
    <property type="match status" value="2"/>
</dbReference>
<dbReference type="InterPro" id="IPR050271">
    <property type="entry name" value="UDP-glycosyltransferase"/>
</dbReference>
<sequence length="320" mass="36788">MKVVAIVLFVVKFGSCAKILAHFIMPSISHQFVYQKIWKELSLRGHEVTVITPNPLKDENPLANLTEIDVSFSYVLMKKALEKNAIDNITPDIGSVIKEIFIEFMPRLFDLQMKDPDVSRIYKNVNGEKYDLVIVEPLYPVVYGLAAKYDCPSVGVISLSGFKIVERSVGNPSHPALYPDVFLDYSNAETLWQRMHSTYSDMITYFSTVTKEEMKLKILELINTDKYRQKIAELSDIAFDQPMTGVEKAVWWIEYVIRHKGARHLRNPLLDMPLYQYLFLDIIALVLSVLAFAIFVIVFAIKYLLKFIKSWQNSTKIKSS</sequence>
<evidence type="ECO:0000313" key="6">
    <source>
        <dbReference type="Proteomes" id="UP000192223"/>
    </source>
</evidence>
<dbReference type="RefSeq" id="XP_025834234.1">
    <property type="nucleotide sequence ID" value="XM_025978449.1"/>
</dbReference>
<keyword evidence="5" id="KW-0732">Signal</keyword>
<proteinExistence type="inferred from homology"/>
<feature type="transmembrane region" description="Helical" evidence="4">
    <location>
        <begin position="274"/>
        <end position="301"/>
    </location>
</feature>
<dbReference type="InterPro" id="IPR002213">
    <property type="entry name" value="UDP_glucos_trans"/>
</dbReference>
<dbReference type="KEGG" id="apln:112905646"/>
<reference evidence="7" key="1">
    <citation type="submission" date="2025-08" db="UniProtKB">
        <authorList>
            <consortium name="RefSeq"/>
        </authorList>
    </citation>
    <scope>IDENTIFICATION</scope>
    <source>
        <tissue evidence="7">Entire body</tissue>
    </source>
</reference>
<dbReference type="Proteomes" id="UP000192223">
    <property type="component" value="Unplaced"/>
</dbReference>
<dbReference type="GeneID" id="112905646"/>
<keyword evidence="4" id="KW-0812">Transmembrane</keyword>
<dbReference type="PANTHER" id="PTHR48043:SF159">
    <property type="entry name" value="EG:EG0003.4 PROTEIN-RELATED"/>
    <property type="match status" value="1"/>
</dbReference>
<keyword evidence="3" id="KW-0808">Transferase</keyword>
<keyword evidence="4" id="KW-1133">Transmembrane helix</keyword>
<evidence type="ECO:0000256" key="2">
    <source>
        <dbReference type="ARBA" id="ARBA00022676"/>
    </source>
</evidence>
<evidence type="ECO:0000256" key="1">
    <source>
        <dbReference type="ARBA" id="ARBA00009995"/>
    </source>
</evidence>
<dbReference type="PANTHER" id="PTHR48043">
    <property type="entry name" value="EG:EG0003.4 PROTEIN-RELATED"/>
    <property type="match status" value="1"/>
</dbReference>
<keyword evidence="6" id="KW-1185">Reference proteome</keyword>